<organism evidence="1 2">
    <name type="scientific">Streptomyces lavendulocolor</name>
    <dbReference type="NCBI Taxonomy" id="67316"/>
    <lineage>
        <taxon>Bacteria</taxon>
        <taxon>Bacillati</taxon>
        <taxon>Actinomycetota</taxon>
        <taxon>Actinomycetes</taxon>
        <taxon>Kitasatosporales</taxon>
        <taxon>Streptomycetaceae</taxon>
        <taxon>Streptomyces</taxon>
    </lineage>
</organism>
<keyword evidence="2" id="KW-1185">Reference proteome</keyword>
<comment type="caution">
    <text evidence="1">The sequence shown here is derived from an EMBL/GenBank/DDBJ whole genome shotgun (WGS) entry which is preliminary data.</text>
</comment>
<accession>A0ABV2W434</accession>
<reference evidence="1 2" key="1">
    <citation type="submission" date="2024-06" db="EMBL/GenBank/DDBJ databases">
        <title>The Natural Products Discovery Center: Release of the First 8490 Sequenced Strains for Exploring Actinobacteria Biosynthetic Diversity.</title>
        <authorList>
            <person name="Kalkreuter E."/>
            <person name="Kautsar S.A."/>
            <person name="Yang D."/>
            <person name="Bader C.D."/>
            <person name="Teijaro C.N."/>
            <person name="Fluegel L."/>
            <person name="Davis C.M."/>
            <person name="Simpson J.R."/>
            <person name="Lauterbach L."/>
            <person name="Steele A.D."/>
            <person name="Gui C."/>
            <person name="Meng S."/>
            <person name="Li G."/>
            <person name="Viehrig K."/>
            <person name="Ye F."/>
            <person name="Su P."/>
            <person name="Kiefer A.F."/>
            <person name="Nichols A."/>
            <person name="Cepeda A.J."/>
            <person name="Yan W."/>
            <person name="Fan B."/>
            <person name="Jiang Y."/>
            <person name="Adhikari A."/>
            <person name="Zheng C.-J."/>
            <person name="Schuster L."/>
            <person name="Cowan T.M."/>
            <person name="Smanski M.J."/>
            <person name="Chevrette M.G."/>
            <person name="De Carvalho L.P.S."/>
            <person name="Shen B."/>
        </authorList>
    </citation>
    <scope>NUCLEOTIDE SEQUENCE [LARGE SCALE GENOMIC DNA]</scope>
    <source>
        <strain evidence="1 2">NPDC006337</strain>
    </source>
</reference>
<dbReference type="GeneID" id="300120867"/>
<gene>
    <name evidence="1" type="ORF">ABZ508_13165</name>
</gene>
<dbReference type="RefSeq" id="WP_064070538.1">
    <property type="nucleotide sequence ID" value="NZ_BAAASF010000003.1"/>
</dbReference>
<evidence type="ECO:0000313" key="1">
    <source>
        <dbReference type="EMBL" id="MEU0708298.1"/>
    </source>
</evidence>
<protein>
    <recommendedName>
        <fullName evidence="3">CopG family transcriptional regulator</fullName>
    </recommendedName>
</protein>
<proteinExistence type="predicted"/>
<dbReference type="EMBL" id="JBEXZR010000009">
    <property type="protein sequence ID" value="MEU0708298.1"/>
    <property type="molecule type" value="Genomic_DNA"/>
</dbReference>
<dbReference type="Proteomes" id="UP001550378">
    <property type="component" value="Unassembled WGS sequence"/>
</dbReference>
<evidence type="ECO:0008006" key="3">
    <source>
        <dbReference type="Google" id="ProtNLM"/>
    </source>
</evidence>
<name>A0ABV2W434_9ACTN</name>
<sequence length="70" mass="7374">MARLTFDRDEAAKLRDSAREHATAGDGLLAYVLEHIATEGVDLSACASYDDVRARHGLGDDDAARTAGAA</sequence>
<evidence type="ECO:0000313" key="2">
    <source>
        <dbReference type="Proteomes" id="UP001550378"/>
    </source>
</evidence>